<keyword evidence="4" id="KW-0540">Nuclease</keyword>
<dbReference type="NCBIfam" id="NF003842">
    <property type="entry name" value="PRK05421.1-4"/>
    <property type="match status" value="1"/>
</dbReference>
<keyword evidence="4" id="KW-0269">Exonuclease</keyword>
<dbReference type="NCBIfam" id="NF003841">
    <property type="entry name" value="PRK05421.1-3"/>
    <property type="match status" value="1"/>
</dbReference>
<evidence type="ECO:0000256" key="1">
    <source>
        <dbReference type="SAM" id="MobiDB-lite"/>
    </source>
</evidence>
<dbReference type="GO" id="GO:0004519">
    <property type="term" value="F:endonuclease activity"/>
    <property type="evidence" value="ECO:0007669"/>
    <property type="project" value="UniProtKB-KW"/>
</dbReference>
<dbReference type="Pfam" id="PF03372">
    <property type="entry name" value="Exo_endo_phos"/>
    <property type="match status" value="1"/>
</dbReference>
<dbReference type="EMBL" id="JAFNAA010000012">
    <property type="protein sequence ID" value="MBO1108877.1"/>
    <property type="molecule type" value="Genomic_DNA"/>
</dbReference>
<evidence type="ECO:0000259" key="3">
    <source>
        <dbReference type="Pfam" id="PF03372"/>
    </source>
</evidence>
<feature type="domain" description="Endonuclease/exonuclease/phosphatase" evidence="3">
    <location>
        <begin position="67"/>
        <end position="271"/>
    </location>
</feature>
<dbReference type="SUPFAM" id="SSF56219">
    <property type="entry name" value="DNase I-like"/>
    <property type="match status" value="1"/>
</dbReference>
<keyword evidence="4" id="KW-0378">Hydrolase</keyword>
<keyword evidence="2" id="KW-0732">Signal</keyword>
<dbReference type="NCBIfam" id="NF003840">
    <property type="entry name" value="PRK05421.1-2"/>
    <property type="match status" value="1"/>
</dbReference>
<evidence type="ECO:0000256" key="2">
    <source>
        <dbReference type="SAM" id="SignalP"/>
    </source>
</evidence>
<accession>A0A8I1W9N9</accession>
<dbReference type="GO" id="GO:0004527">
    <property type="term" value="F:exonuclease activity"/>
    <property type="evidence" value="ECO:0007669"/>
    <property type="project" value="UniProtKB-KW"/>
</dbReference>
<reference evidence="4" key="1">
    <citation type="submission" date="2021-03" db="EMBL/GenBank/DDBJ databases">
        <title>Plesiomonas shigelloides zfcc0051, isolated from zebrafish feces.</title>
        <authorList>
            <person name="Vanderhoek Z."/>
            <person name="Gaulke C."/>
        </authorList>
    </citation>
    <scope>NUCLEOTIDE SEQUENCE</scope>
    <source>
        <strain evidence="4">Zfcc0051</strain>
    </source>
</reference>
<feature type="region of interest" description="Disordered" evidence="1">
    <location>
        <begin position="287"/>
        <end position="325"/>
    </location>
</feature>
<dbReference type="InterPro" id="IPR005135">
    <property type="entry name" value="Endo/exonuclease/phosphatase"/>
</dbReference>
<dbReference type="Proteomes" id="UP000664658">
    <property type="component" value="Unassembled WGS sequence"/>
</dbReference>
<keyword evidence="4" id="KW-0255">Endonuclease</keyword>
<dbReference type="InterPro" id="IPR036691">
    <property type="entry name" value="Endo/exonu/phosph_ase_sf"/>
</dbReference>
<sequence length="325" mass="35523">MKGKKRLLLGTTASLLAVGAWQWPVDVPDDSVVLQYQPAAAAAVMQGCGSESDQGQYLNADSLKVLVWNIYKQQRSDWLQALSEFAHGSQLVLLQEAQASPELLRYATHRYPAVAQVAAFSIREQMAGVMTLSSADAEYYCPLREWEPWLQLPKSSLVSVYALNNGESLMVVNVHAVNFTMGVQAYRQQLHQVMAQIALHQGPVILAGDFNSWSTTRLALLRHMAASVGLHEVPFAQDQRKQAFGYPLDHVFYRGLKIEDAAVLNTDASDHNPLAVTFRLPSRPDAAAQQAAVTSHPKAATTSAVKNPAVKNPAVKQAPSVTLQP</sequence>
<feature type="signal peptide" evidence="2">
    <location>
        <begin position="1"/>
        <end position="22"/>
    </location>
</feature>
<proteinExistence type="predicted"/>
<dbReference type="AlphaFoldDB" id="A0A8I1W9N9"/>
<dbReference type="RefSeq" id="WP_207542265.1">
    <property type="nucleotide sequence ID" value="NZ_JAFNAA010000012.1"/>
</dbReference>
<protein>
    <submittedName>
        <fullName evidence="4">Endonuclease/exonuclease/phosphatase family protein</fullName>
    </submittedName>
</protein>
<name>A0A8I1W9N9_PLESH</name>
<evidence type="ECO:0000313" key="4">
    <source>
        <dbReference type="EMBL" id="MBO1108877.1"/>
    </source>
</evidence>
<dbReference type="Gene3D" id="3.60.10.10">
    <property type="entry name" value="Endonuclease/exonuclease/phosphatase"/>
    <property type="match status" value="1"/>
</dbReference>
<evidence type="ECO:0000313" key="5">
    <source>
        <dbReference type="Proteomes" id="UP000664658"/>
    </source>
</evidence>
<comment type="caution">
    <text evidence="4">The sequence shown here is derived from an EMBL/GenBank/DDBJ whole genome shotgun (WGS) entry which is preliminary data.</text>
</comment>
<organism evidence="4 5">
    <name type="scientific">Plesiomonas shigelloides</name>
    <name type="common">Aeromonas shigelloides</name>
    <dbReference type="NCBI Taxonomy" id="703"/>
    <lineage>
        <taxon>Bacteria</taxon>
        <taxon>Pseudomonadati</taxon>
        <taxon>Pseudomonadota</taxon>
        <taxon>Gammaproteobacteria</taxon>
        <taxon>Enterobacterales</taxon>
        <taxon>Enterobacteriaceae</taxon>
        <taxon>Plesiomonas</taxon>
    </lineage>
</organism>
<feature type="chain" id="PRO_5033994661" evidence="2">
    <location>
        <begin position="23"/>
        <end position="325"/>
    </location>
</feature>
<dbReference type="NCBIfam" id="NF003839">
    <property type="entry name" value="PRK05421.1-1"/>
    <property type="match status" value="1"/>
</dbReference>
<gene>
    <name evidence="4" type="ORF">J2R62_11745</name>
</gene>